<reference evidence="2" key="1">
    <citation type="submission" date="2023-07" db="EMBL/GenBank/DDBJ databases">
        <title>Genomic Encyclopedia of Type Strains, Phase IV (KMG-IV): sequencing the most valuable type-strain genomes for metagenomic binning, comparative biology and taxonomic classification.</title>
        <authorList>
            <person name="Goeker M."/>
        </authorList>
    </citation>
    <scope>NUCLEOTIDE SEQUENCE</scope>
    <source>
        <strain evidence="2">DSM 21202</strain>
    </source>
</reference>
<evidence type="ECO:0000313" key="3">
    <source>
        <dbReference type="Proteomes" id="UP001229244"/>
    </source>
</evidence>
<dbReference type="EMBL" id="JAUSUL010000002">
    <property type="protein sequence ID" value="MDQ0316390.1"/>
    <property type="molecule type" value="Genomic_DNA"/>
</dbReference>
<organism evidence="2 3">
    <name type="scientific">Amorphus orientalis</name>
    <dbReference type="NCBI Taxonomy" id="649198"/>
    <lineage>
        <taxon>Bacteria</taxon>
        <taxon>Pseudomonadati</taxon>
        <taxon>Pseudomonadota</taxon>
        <taxon>Alphaproteobacteria</taxon>
        <taxon>Hyphomicrobiales</taxon>
        <taxon>Amorphaceae</taxon>
        <taxon>Amorphus</taxon>
    </lineage>
</organism>
<accession>A0AAE3VR99</accession>
<name>A0AAE3VR99_9HYPH</name>
<evidence type="ECO:0000313" key="2">
    <source>
        <dbReference type="EMBL" id="MDQ0316390.1"/>
    </source>
</evidence>
<sequence>MKLEQGDNKFRIMDKPAFGWLAWTIDEEGHNKPLRFQMNEKPTDLREFREQKLSHVWMLPVWNFQTKSIQILEVTQKSLQKALEALARNEDWGSPLRYNITIRRQGEKLDTEYFVNPSPHSDAPAEAREAWSQTVKNGFDITRLFKGEDPFAPNPSIDGEDAPAAAA</sequence>
<dbReference type="AlphaFoldDB" id="A0AAE3VR99"/>
<evidence type="ECO:0000256" key="1">
    <source>
        <dbReference type="SAM" id="MobiDB-lite"/>
    </source>
</evidence>
<dbReference type="RefSeq" id="WP_306886211.1">
    <property type="nucleotide sequence ID" value="NZ_JAUSUL010000002.1"/>
</dbReference>
<comment type="caution">
    <text evidence="2">The sequence shown here is derived from an EMBL/GenBank/DDBJ whole genome shotgun (WGS) entry which is preliminary data.</text>
</comment>
<proteinExistence type="predicted"/>
<dbReference type="Proteomes" id="UP001229244">
    <property type="component" value="Unassembled WGS sequence"/>
</dbReference>
<gene>
    <name evidence="2" type="ORF">J2S73_002847</name>
</gene>
<feature type="region of interest" description="Disordered" evidence="1">
    <location>
        <begin position="148"/>
        <end position="167"/>
    </location>
</feature>
<protein>
    <submittedName>
        <fullName evidence="2">Uncharacterized protein</fullName>
    </submittedName>
</protein>
<keyword evidence="3" id="KW-1185">Reference proteome</keyword>